<dbReference type="InterPro" id="IPR002347">
    <property type="entry name" value="SDR_fam"/>
</dbReference>
<dbReference type="SUPFAM" id="SSF51735">
    <property type="entry name" value="NAD(P)-binding Rossmann-fold domains"/>
    <property type="match status" value="1"/>
</dbReference>
<organism evidence="3 4">
    <name type="scientific">Paractinoplanes lichenicola</name>
    <dbReference type="NCBI Taxonomy" id="2802976"/>
    <lineage>
        <taxon>Bacteria</taxon>
        <taxon>Bacillati</taxon>
        <taxon>Actinomycetota</taxon>
        <taxon>Actinomycetes</taxon>
        <taxon>Micromonosporales</taxon>
        <taxon>Micromonosporaceae</taxon>
        <taxon>Paractinoplanes</taxon>
    </lineage>
</organism>
<dbReference type="PANTHER" id="PTHR44196">
    <property type="entry name" value="DEHYDROGENASE/REDUCTASE SDR FAMILY MEMBER 7B"/>
    <property type="match status" value="1"/>
</dbReference>
<dbReference type="RefSeq" id="WP_202994673.1">
    <property type="nucleotide sequence ID" value="NZ_JAENHO010000008.1"/>
</dbReference>
<protein>
    <submittedName>
        <fullName evidence="3">SDR family NAD(P)-dependent oxidoreductase</fullName>
    </submittedName>
</protein>
<proteinExistence type="inferred from homology"/>
<reference evidence="3 4" key="1">
    <citation type="submission" date="2021-01" db="EMBL/GenBank/DDBJ databases">
        <title>Actinoplanes sp. nov. LDG1-01 isolated from lichen.</title>
        <authorList>
            <person name="Saeng-In P."/>
            <person name="Phongsopitanun W."/>
            <person name="Kanchanasin P."/>
            <person name="Yuki M."/>
            <person name="Kudo T."/>
            <person name="Ohkuma M."/>
            <person name="Tanasupawat S."/>
        </authorList>
    </citation>
    <scope>NUCLEOTIDE SEQUENCE [LARGE SCALE GENOMIC DNA]</scope>
    <source>
        <strain evidence="3 4">LDG1-01</strain>
    </source>
</reference>
<dbReference type="InterPro" id="IPR036291">
    <property type="entry name" value="NAD(P)-bd_dom_sf"/>
</dbReference>
<evidence type="ECO:0000313" key="3">
    <source>
        <dbReference type="EMBL" id="MBL7258028.1"/>
    </source>
</evidence>
<evidence type="ECO:0000256" key="1">
    <source>
        <dbReference type="ARBA" id="ARBA00006484"/>
    </source>
</evidence>
<evidence type="ECO:0000313" key="4">
    <source>
        <dbReference type="Proteomes" id="UP000598996"/>
    </source>
</evidence>
<dbReference type="PANTHER" id="PTHR44196:SF1">
    <property type="entry name" value="DEHYDROGENASE_REDUCTASE SDR FAMILY MEMBER 7B"/>
    <property type="match status" value="1"/>
</dbReference>
<dbReference type="Gene3D" id="3.40.50.720">
    <property type="entry name" value="NAD(P)-binding Rossmann-like Domain"/>
    <property type="match status" value="1"/>
</dbReference>
<comment type="similarity">
    <text evidence="1">Belongs to the short-chain dehydrogenases/reductases (SDR) family.</text>
</comment>
<gene>
    <name evidence="3" type="ORF">JKJ07_27355</name>
</gene>
<accession>A0ABS1VUC1</accession>
<keyword evidence="4" id="KW-1185">Reference proteome</keyword>
<dbReference type="Pfam" id="PF00106">
    <property type="entry name" value="adh_short"/>
    <property type="match status" value="1"/>
</dbReference>
<keyword evidence="2" id="KW-0560">Oxidoreductase</keyword>
<sequence length="67" mass="6732">MSEFTGKTALITGGTSGIGRATALMLAARGANVVVTGRDVERGTEVVEKIQADGGCAASAGPRRSPR</sequence>
<dbReference type="Proteomes" id="UP000598996">
    <property type="component" value="Unassembled WGS sequence"/>
</dbReference>
<dbReference type="EMBL" id="JAENHO010000008">
    <property type="protein sequence ID" value="MBL7258028.1"/>
    <property type="molecule type" value="Genomic_DNA"/>
</dbReference>
<name>A0ABS1VUC1_9ACTN</name>
<evidence type="ECO:0000256" key="2">
    <source>
        <dbReference type="ARBA" id="ARBA00023002"/>
    </source>
</evidence>
<comment type="caution">
    <text evidence="3">The sequence shown here is derived from an EMBL/GenBank/DDBJ whole genome shotgun (WGS) entry which is preliminary data.</text>
</comment>